<dbReference type="Proteomes" id="UP000033881">
    <property type="component" value="Unassembled WGS sequence"/>
</dbReference>
<organism evidence="1 2">
    <name type="scientific">Candidatus Woesebacteria bacterium GW2011_GWB1_39_12</name>
    <dbReference type="NCBI Taxonomy" id="1618574"/>
    <lineage>
        <taxon>Bacteria</taxon>
        <taxon>Candidatus Woeseibacteriota</taxon>
    </lineage>
</organism>
<comment type="caution">
    <text evidence="1">The sequence shown here is derived from an EMBL/GenBank/DDBJ whole genome shotgun (WGS) entry which is preliminary data.</text>
</comment>
<accession>A0A0G0M572</accession>
<dbReference type="STRING" id="1618574.UT24_C0024G0013"/>
<evidence type="ECO:0000313" key="1">
    <source>
        <dbReference type="EMBL" id="KKQ99338.1"/>
    </source>
</evidence>
<reference evidence="1 2" key="1">
    <citation type="journal article" date="2015" name="Nature">
        <title>rRNA introns, odd ribosomes, and small enigmatic genomes across a large radiation of phyla.</title>
        <authorList>
            <person name="Brown C.T."/>
            <person name="Hug L.A."/>
            <person name="Thomas B.C."/>
            <person name="Sharon I."/>
            <person name="Castelle C.J."/>
            <person name="Singh A."/>
            <person name="Wilkins M.J."/>
            <person name="Williams K.H."/>
            <person name="Banfield J.F."/>
        </authorList>
    </citation>
    <scope>NUCLEOTIDE SEQUENCE [LARGE SCALE GENOMIC DNA]</scope>
</reference>
<proteinExistence type="predicted"/>
<name>A0A0G0M572_9BACT</name>
<protein>
    <submittedName>
        <fullName evidence="1">Uncharacterized protein</fullName>
    </submittedName>
</protein>
<dbReference type="AlphaFoldDB" id="A0A0G0M572"/>
<evidence type="ECO:0000313" key="2">
    <source>
        <dbReference type="Proteomes" id="UP000033881"/>
    </source>
</evidence>
<dbReference type="EMBL" id="LBWB01000024">
    <property type="protein sequence ID" value="KKQ99338.1"/>
    <property type="molecule type" value="Genomic_DNA"/>
</dbReference>
<gene>
    <name evidence="1" type="ORF">UT24_C0024G0013</name>
</gene>
<sequence length="112" mass="12751">MTEHIGLVFAGEQALHSSNEDGVCKYCGRLVEEIRAGYYQCTGYQGSYFKDGQYLNAPRHPLYLDCIKEIRNCGYCQNKSFGFCKRHIALKQFLESNPTVNNNSPKESIESK</sequence>